<keyword evidence="3" id="KW-0206">Cytoskeleton</keyword>
<accession>A0A7S1CU30</accession>
<evidence type="ECO:0000313" key="7">
    <source>
        <dbReference type="EMBL" id="CAD8926973.1"/>
    </source>
</evidence>
<dbReference type="Gene3D" id="2.160.10.10">
    <property type="entry name" value="Hexapeptide repeat proteins"/>
    <property type="match status" value="1"/>
</dbReference>
<evidence type="ECO:0000256" key="1">
    <source>
        <dbReference type="ARBA" id="ARBA00004245"/>
    </source>
</evidence>
<gene>
    <name evidence="7" type="ORF">SMAR1040_LOCUS920</name>
</gene>
<dbReference type="SUPFAM" id="SSF51161">
    <property type="entry name" value="Trimeric LpxA-like enzymes"/>
    <property type="match status" value="1"/>
</dbReference>
<organism evidence="7">
    <name type="scientific">Skeletonema marinoi</name>
    <dbReference type="NCBI Taxonomy" id="267567"/>
    <lineage>
        <taxon>Eukaryota</taxon>
        <taxon>Sar</taxon>
        <taxon>Stramenopiles</taxon>
        <taxon>Ochrophyta</taxon>
        <taxon>Bacillariophyta</taxon>
        <taxon>Coscinodiscophyceae</taxon>
        <taxon>Thalassiosirophycidae</taxon>
        <taxon>Thalassiosirales</taxon>
        <taxon>Skeletonemataceae</taxon>
        <taxon>Skeletonema</taxon>
        <taxon>Skeletonema marinoi-dohrnii complex</taxon>
    </lineage>
</organism>
<comment type="subcellular location">
    <subcellularLocation>
        <location evidence="1">Cytoplasm</location>
        <location evidence="1">Cytoskeleton</location>
    </subcellularLocation>
</comment>
<keyword evidence="2" id="KW-0963">Cytoplasm</keyword>
<dbReference type="PANTHER" id="PTHR46126">
    <property type="entry name" value="DYNACTIN SUBUNIT 5"/>
    <property type="match status" value="1"/>
</dbReference>
<evidence type="ECO:0000256" key="2">
    <source>
        <dbReference type="ARBA" id="ARBA00022490"/>
    </source>
</evidence>
<evidence type="ECO:0000256" key="4">
    <source>
        <dbReference type="ARBA" id="ARBA00034706"/>
    </source>
</evidence>
<feature type="region of interest" description="Disordered" evidence="6">
    <location>
        <begin position="76"/>
        <end position="96"/>
    </location>
</feature>
<evidence type="ECO:0000256" key="5">
    <source>
        <dbReference type="ARBA" id="ARBA00034865"/>
    </source>
</evidence>
<sequence>MPTSKSEYIVTASQSYISRSANILVAPNLHSKGKSVIQKNVTIHGEFGAAIHIGRYVYIDEDVEIVPSVIPTSSDPLLTTSSSSGSGGVGSKIIPQPPTENEKALPVIIGSHTKIGNNCTIHSIAIGSCVRIGSNCRIYPRSKIHDCCIIENDSVIPPDMVISPFSRVRGNPARIVGSLPECSGGEFVEDCVQEYTRFVRELGE</sequence>
<reference evidence="7" key="1">
    <citation type="submission" date="2021-01" db="EMBL/GenBank/DDBJ databases">
        <authorList>
            <person name="Corre E."/>
            <person name="Pelletier E."/>
            <person name="Niang G."/>
            <person name="Scheremetjew M."/>
            <person name="Finn R."/>
            <person name="Kale V."/>
            <person name="Holt S."/>
            <person name="Cochrane G."/>
            <person name="Meng A."/>
            <person name="Brown T."/>
            <person name="Cohen L."/>
        </authorList>
    </citation>
    <scope>NUCLEOTIDE SEQUENCE</scope>
    <source>
        <strain evidence="7">FE60</strain>
    </source>
</reference>
<dbReference type="InterPro" id="IPR011004">
    <property type="entry name" value="Trimer_LpxA-like_sf"/>
</dbReference>
<name>A0A7S1CU30_9STRA</name>
<evidence type="ECO:0000256" key="6">
    <source>
        <dbReference type="SAM" id="MobiDB-lite"/>
    </source>
</evidence>
<dbReference type="Pfam" id="PF21711">
    <property type="entry name" value="DCTN5"/>
    <property type="match status" value="1"/>
</dbReference>
<dbReference type="GO" id="GO:0005869">
    <property type="term" value="C:dynactin complex"/>
    <property type="evidence" value="ECO:0007669"/>
    <property type="project" value="TreeGrafter"/>
</dbReference>
<dbReference type="EMBL" id="HBFU01001377">
    <property type="protein sequence ID" value="CAD8926973.1"/>
    <property type="molecule type" value="Transcribed_RNA"/>
</dbReference>
<comment type="similarity">
    <text evidence="4">Belongs to the dynactin subunits 5/6 family. Dynactin subunit 5 subfamily.</text>
</comment>
<dbReference type="PANTHER" id="PTHR46126:SF1">
    <property type="entry name" value="DYNACTIN SUBUNIT 5"/>
    <property type="match status" value="1"/>
</dbReference>
<evidence type="ECO:0000256" key="3">
    <source>
        <dbReference type="ARBA" id="ARBA00023212"/>
    </source>
</evidence>
<dbReference type="InterPro" id="IPR047125">
    <property type="entry name" value="DCTN5"/>
</dbReference>
<protein>
    <recommendedName>
        <fullName evidence="5">Dynactin subunit 5</fullName>
    </recommendedName>
</protein>
<proteinExistence type="inferred from homology"/>
<dbReference type="AlphaFoldDB" id="A0A7S1CU30"/>